<name>A0ACC3B4D7_9EURO</name>
<gene>
    <name evidence="1" type="ORF">N8T08_004367</name>
</gene>
<proteinExistence type="predicted"/>
<organism evidence="1 2">
    <name type="scientific">Aspergillus melleus</name>
    <dbReference type="NCBI Taxonomy" id="138277"/>
    <lineage>
        <taxon>Eukaryota</taxon>
        <taxon>Fungi</taxon>
        <taxon>Dikarya</taxon>
        <taxon>Ascomycota</taxon>
        <taxon>Pezizomycotina</taxon>
        <taxon>Eurotiomycetes</taxon>
        <taxon>Eurotiomycetidae</taxon>
        <taxon>Eurotiales</taxon>
        <taxon>Aspergillaceae</taxon>
        <taxon>Aspergillus</taxon>
        <taxon>Aspergillus subgen. Circumdati</taxon>
    </lineage>
</organism>
<comment type="caution">
    <text evidence="1">The sequence shown here is derived from an EMBL/GenBank/DDBJ whole genome shotgun (WGS) entry which is preliminary data.</text>
</comment>
<evidence type="ECO:0000313" key="1">
    <source>
        <dbReference type="EMBL" id="KAK1145215.1"/>
    </source>
</evidence>
<protein>
    <submittedName>
        <fullName evidence="1">Uncharacterized protein</fullName>
    </submittedName>
</protein>
<sequence length="1062" mass="120221">MEIFVRNIPMQLSRDGFKRELDPLMERLQVVDFMCDKPRSNCGRCDFVGHRLVYTPEETWEMEGVIRFRKRDIVVRTESRIIRMPLIAVVGMVCSQDGVLTITLSDVPFFFDVETNKAVGLDFDFVAMSLNEQSPPAGERRRHRACALSEEHAKIVGQCLVYQFHVSREGLHDKTEQLKEWDIRMVRDYIVTAAVPTEKEAKLSTQLQALRAVLSSYTRFASLPFGILFQLQALAYNAYLHPATVVELTRGIIAMTRNDEATGRASVSVDAVKKLMEMIGWPFSHENPKNFEVSTLIEQLRTNQMQIQMDLSYRYGLLNPTPNLARINRVTVTPTRITLHGPEIEPMNRILRRFPNHHEYFIRVQFCDENGQDLFFNSDVNYDNVFTRFKEVVTHGIQIAGRTFTFLGFSHSSLRSHSVWFASPFVDHNDRLQTYFNIINALGNFTAITSPAKCAARIGQAFSETPFAISLSGNGIRLGNIPDVKSADGSRVFSDGVGKISAKAMELMWVVLPESKGTPTCFQIRMGGAKGLLALDSSLPGCTVEMRPSMIKFDSRDMDNLEICKVSSEPHSLVLNRQLIKILEDMGGPGTWFMDLQGAALHQIRSVTTSTDKTATFLRDKGIADTIKLHRFFRQCYWMGLDYKKDGFLRSLVEHVVLRELRVLKHKARIPVTKGMTLYGIMDETGFLQEGEVYVTYDTLEGKLALPPPPGKLLVTRSPALHDGDVQFGINMIPPSGHALRALRNCVVFSQKGERDLPSQLSGGDLDGDLYHVIWDNALVSKLQSFEPADYPRVEAMDIKRAVTVDDMANFFIDFMKTDHLGVIATKHMVAADQQPLGTRDFLCRKLAEMHSTAVDFSKSGIPVSMKDLPRMNNYRPDFLAPGPRVSLKGRTRINFDELVSHPAFNDDDDMEERRIYYRSDKILGRLYRAVDEGHIWYGDIISECKLDEGPFWNAFITDCTLRCNSMGRGGCKHLADEANRLRSAYEDAVIAAMNSYSDHPTTPITEMEVVTGCLVSGTGMLSRRQRDQSMKLNDEYARICEWITTQMRRQGPGLTLRYAKK</sequence>
<dbReference type="Proteomes" id="UP001177260">
    <property type="component" value="Unassembled WGS sequence"/>
</dbReference>
<reference evidence="1 2" key="1">
    <citation type="journal article" date="2023" name="ACS Omega">
        <title>Identification of the Neoaspergillic Acid Biosynthesis Gene Cluster by Establishing an In Vitro CRISPR-Ribonucleoprotein Genetic System in Aspergillus melleus.</title>
        <authorList>
            <person name="Yuan B."/>
            <person name="Grau M.F."/>
            <person name="Murata R.M."/>
            <person name="Torok T."/>
            <person name="Venkateswaran K."/>
            <person name="Stajich J.E."/>
            <person name="Wang C.C.C."/>
        </authorList>
    </citation>
    <scope>NUCLEOTIDE SEQUENCE [LARGE SCALE GENOMIC DNA]</scope>
    <source>
        <strain evidence="1 2">IMV 1140</strain>
    </source>
</reference>
<evidence type="ECO:0000313" key="2">
    <source>
        <dbReference type="Proteomes" id="UP001177260"/>
    </source>
</evidence>
<keyword evidence="2" id="KW-1185">Reference proteome</keyword>
<dbReference type="EMBL" id="JAOPJF010000025">
    <property type="protein sequence ID" value="KAK1145215.1"/>
    <property type="molecule type" value="Genomic_DNA"/>
</dbReference>
<accession>A0ACC3B4D7</accession>